<organism evidence="2 3">
    <name type="scientific">Thermostaphylospora chromogena</name>
    <dbReference type="NCBI Taxonomy" id="35622"/>
    <lineage>
        <taxon>Bacteria</taxon>
        <taxon>Bacillati</taxon>
        <taxon>Actinomycetota</taxon>
        <taxon>Actinomycetes</taxon>
        <taxon>Streptosporangiales</taxon>
        <taxon>Thermomonosporaceae</taxon>
        <taxon>Thermostaphylospora</taxon>
    </lineage>
</organism>
<dbReference type="AlphaFoldDB" id="A0A1H1B427"/>
<name>A0A1H1B427_9ACTN</name>
<reference evidence="2 3" key="1">
    <citation type="submission" date="2016-10" db="EMBL/GenBank/DDBJ databases">
        <authorList>
            <person name="de Groot N.N."/>
        </authorList>
    </citation>
    <scope>NUCLEOTIDE SEQUENCE [LARGE SCALE GENOMIC DNA]</scope>
    <source>
        <strain evidence="2 3">DSM 43794</strain>
    </source>
</reference>
<evidence type="ECO:0008006" key="4">
    <source>
        <dbReference type="Google" id="ProtNLM"/>
    </source>
</evidence>
<dbReference type="STRING" id="35622.SAMN04489764_0790"/>
<dbReference type="OrthoDB" id="5146801at2"/>
<protein>
    <recommendedName>
        <fullName evidence="4">DUF4245 domain-containing protein</fullName>
    </recommendedName>
</protein>
<evidence type="ECO:0000313" key="3">
    <source>
        <dbReference type="Proteomes" id="UP000217103"/>
    </source>
</evidence>
<evidence type="ECO:0000313" key="2">
    <source>
        <dbReference type="EMBL" id="SDQ46695.1"/>
    </source>
</evidence>
<dbReference type="RefSeq" id="WP_093257793.1">
    <property type="nucleotide sequence ID" value="NZ_FNKK01000002.1"/>
</dbReference>
<proteinExistence type="predicted"/>
<dbReference type="EMBL" id="FNKK01000002">
    <property type="protein sequence ID" value="SDQ46695.1"/>
    <property type="molecule type" value="Genomic_DNA"/>
</dbReference>
<sequence>MQRFTEGFRGYAIALAVCLAIAGLILLGAPKGDREHIPAVDYTIDAANARNTASYQVWVPSAVPEGWVPTSSRLVTRQGTVTWRLGFATASRSHAMLAQSDEKPLADFVDRMANTERVEGTQQIDGVAWERRYRPDKNQRTLVRVLDDSVVMVTGQADWTELAQLAATLRPQPSPSATPTS</sequence>
<keyword evidence="1" id="KW-0472">Membrane</keyword>
<keyword evidence="1" id="KW-1133">Transmembrane helix</keyword>
<feature type="transmembrane region" description="Helical" evidence="1">
    <location>
        <begin position="12"/>
        <end position="29"/>
    </location>
</feature>
<gene>
    <name evidence="2" type="ORF">SAMN04489764_0790</name>
</gene>
<accession>A0A1H1B427</accession>
<evidence type="ECO:0000256" key="1">
    <source>
        <dbReference type="SAM" id="Phobius"/>
    </source>
</evidence>
<dbReference type="Proteomes" id="UP000217103">
    <property type="component" value="Unassembled WGS sequence"/>
</dbReference>
<dbReference type="InterPro" id="IPR025339">
    <property type="entry name" value="DUF4245"/>
</dbReference>
<dbReference type="Pfam" id="PF14030">
    <property type="entry name" value="DUF4245"/>
    <property type="match status" value="1"/>
</dbReference>
<keyword evidence="3" id="KW-1185">Reference proteome</keyword>
<keyword evidence="1" id="KW-0812">Transmembrane</keyword>